<proteinExistence type="predicted"/>
<gene>
    <name evidence="2" type="ORF">BTUL_0158g00130</name>
</gene>
<protein>
    <submittedName>
        <fullName evidence="2">Uncharacterized protein</fullName>
    </submittedName>
</protein>
<sequence>MNPLMATDPPNAPRKLSEEEKLNADEKSVFENFWVDENNRVASKMSGKMTEEAKTNDKLDKKPDCYSVTRMEKVIEAHREDLKEQAKEEEDKRRREEAEAENK</sequence>
<name>A0A4Z1EEL4_9HELO</name>
<dbReference type="AlphaFoldDB" id="A0A4Z1EEL4"/>
<feature type="region of interest" description="Disordered" evidence="1">
    <location>
        <begin position="77"/>
        <end position="103"/>
    </location>
</feature>
<evidence type="ECO:0000256" key="1">
    <source>
        <dbReference type="SAM" id="MobiDB-lite"/>
    </source>
</evidence>
<dbReference type="OrthoDB" id="10366386at2759"/>
<accession>A0A4Z1EEL4</accession>
<comment type="caution">
    <text evidence="2">The sequence shown here is derived from an EMBL/GenBank/DDBJ whole genome shotgun (WGS) entry which is preliminary data.</text>
</comment>
<dbReference type="EMBL" id="PQXH01000158">
    <property type="protein sequence ID" value="TGO09649.1"/>
    <property type="molecule type" value="Genomic_DNA"/>
</dbReference>
<dbReference type="Proteomes" id="UP000297777">
    <property type="component" value="Unassembled WGS sequence"/>
</dbReference>
<evidence type="ECO:0000313" key="3">
    <source>
        <dbReference type="Proteomes" id="UP000297777"/>
    </source>
</evidence>
<keyword evidence="3" id="KW-1185">Reference proteome</keyword>
<organism evidence="2 3">
    <name type="scientific">Botrytis tulipae</name>
    <dbReference type="NCBI Taxonomy" id="87230"/>
    <lineage>
        <taxon>Eukaryota</taxon>
        <taxon>Fungi</taxon>
        <taxon>Dikarya</taxon>
        <taxon>Ascomycota</taxon>
        <taxon>Pezizomycotina</taxon>
        <taxon>Leotiomycetes</taxon>
        <taxon>Helotiales</taxon>
        <taxon>Sclerotiniaceae</taxon>
        <taxon>Botrytis</taxon>
    </lineage>
</organism>
<reference evidence="2 3" key="1">
    <citation type="submission" date="2017-12" db="EMBL/GenBank/DDBJ databases">
        <title>Comparative genomics of Botrytis spp.</title>
        <authorList>
            <person name="Valero-Jimenez C.A."/>
            <person name="Tapia P."/>
            <person name="Veloso J."/>
            <person name="Silva-Moreno E."/>
            <person name="Staats M."/>
            <person name="Valdes J.H."/>
            <person name="Van Kan J.A.L."/>
        </authorList>
    </citation>
    <scope>NUCLEOTIDE SEQUENCE [LARGE SCALE GENOMIC DNA]</scope>
    <source>
        <strain evidence="2 3">Bt9001</strain>
    </source>
</reference>
<evidence type="ECO:0000313" key="2">
    <source>
        <dbReference type="EMBL" id="TGO09649.1"/>
    </source>
</evidence>
<feature type="region of interest" description="Disordered" evidence="1">
    <location>
        <begin position="1"/>
        <end position="23"/>
    </location>
</feature>